<comment type="caution">
    <text evidence="3">The sequence shown here is derived from an EMBL/GenBank/DDBJ whole genome shotgun (WGS) entry which is preliminary data.</text>
</comment>
<dbReference type="Proteomes" id="UP001151760">
    <property type="component" value="Unassembled WGS sequence"/>
</dbReference>
<gene>
    <name evidence="3" type="ORF">Tco_1031217</name>
</gene>
<feature type="region of interest" description="Disordered" evidence="1">
    <location>
        <begin position="1"/>
        <end position="23"/>
    </location>
</feature>
<evidence type="ECO:0000256" key="1">
    <source>
        <dbReference type="SAM" id="MobiDB-lite"/>
    </source>
</evidence>
<evidence type="ECO:0000313" key="3">
    <source>
        <dbReference type="EMBL" id="GJT71931.1"/>
    </source>
</evidence>
<reference evidence="3" key="1">
    <citation type="journal article" date="2022" name="Int. J. Mol. Sci.">
        <title>Draft Genome of Tanacetum Coccineum: Genomic Comparison of Closely Related Tanacetum-Family Plants.</title>
        <authorList>
            <person name="Yamashiro T."/>
            <person name="Shiraishi A."/>
            <person name="Nakayama K."/>
            <person name="Satake H."/>
        </authorList>
    </citation>
    <scope>NUCLEOTIDE SEQUENCE</scope>
</reference>
<dbReference type="InterPro" id="IPR013103">
    <property type="entry name" value="RVT_2"/>
</dbReference>
<name>A0ABQ5G8Q1_9ASTR</name>
<evidence type="ECO:0000259" key="2">
    <source>
        <dbReference type="Pfam" id="PF07727"/>
    </source>
</evidence>
<dbReference type="Pfam" id="PF07727">
    <property type="entry name" value="RVT_2"/>
    <property type="match status" value="1"/>
</dbReference>
<organism evidence="3 4">
    <name type="scientific">Tanacetum coccineum</name>
    <dbReference type="NCBI Taxonomy" id="301880"/>
    <lineage>
        <taxon>Eukaryota</taxon>
        <taxon>Viridiplantae</taxon>
        <taxon>Streptophyta</taxon>
        <taxon>Embryophyta</taxon>
        <taxon>Tracheophyta</taxon>
        <taxon>Spermatophyta</taxon>
        <taxon>Magnoliopsida</taxon>
        <taxon>eudicotyledons</taxon>
        <taxon>Gunneridae</taxon>
        <taxon>Pentapetalae</taxon>
        <taxon>asterids</taxon>
        <taxon>campanulids</taxon>
        <taxon>Asterales</taxon>
        <taxon>Asteraceae</taxon>
        <taxon>Asteroideae</taxon>
        <taxon>Anthemideae</taxon>
        <taxon>Anthemidinae</taxon>
        <taxon>Tanacetum</taxon>
    </lineage>
</organism>
<proteinExistence type="predicted"/>
<feature type="domain" description="Reverse transcriptase Ty1/copia-type" evidence="2">
    <location>
        <begin position="70"/>
        <end position="184"/>
    </location>
</feature>
<protein>
    <submittedName>
        <fullName evidence="3">Ribonuclease H-like domain-containing protein</fullName>
    </submittedName>
</protein>
<evidence type="ECO:0000313" key="4">
    <source>
        <dbReference type="Proteomes" id="UP001151760"/>
    </source>
</evidence>
<accession>A0ABQ5G8Q1</accession>
<reference evidence="3" key="2">
    <citation type="submission" date="2022-01" db="EMBL/GenBank/DDBJ databases">
        <authorList>
            <person name="Yamashiro T."/>
            <person name="Shiraishi A."/>
            <person name="Satake H."/>
            <person name="Nakayama K."/>
        </authorList>
    </citation>
    <scope>NUCLEOTIDE SEQUENCE</scope>
</reference>
<sequence length="233" mass="26888">MFLITRRTQKSSSSTEGSKLDRGYAGRASTIQATRSLDFGRLPNGKRAIGTKWVYRNKKDEIDEMKMSIGAFLYGKIEEEVYVCQPPGFEDPNFPDQYYYQNRKGTLMIASRLPRAWYETLSTYLLDNGFQRGKTDKTLFIRRDKGDILLVQVYVDDIIFGSTKKSLCTEFEKIMHKKFQMELIWWIIHKGWLKWNVTAARDEIEVKTGNSRVNAVGHYLVLMAKLVLAGSKG</sequence>
<dbReference type="EMBL" id="BQNB010018210">
    <property type="protein sequence ID" value="GJT71931.1"/>
    <property type="molecule type" value="Genomic_DNA"/>
</dbReference>
<keyword evidence="4" id="KW-1185">Reference proteome</keyword>